<evidence type="ECO:0000313" key="1">
    <source>
        <dbReference type="EMBL" id="TDH23180.1"/>
    </source>
</evidence>
<proteinExistence type="predicted"/>
<name>A0A4R5PDQ2_9MYCO</name>
<comment type="caution">
    <text evidence="1">The sequence shown here is derived from an EMBL/GenBank/DDBJ whole genome shotgun (WGS) entry which is preliminary data.</text>
</comment>
<organism evidence="1 2">
    <name type="scientific">Mycobacteroides franklinii</name>
    <dbReference type="NCBI Taxonomy" id="948102"/>
    <lineage>
        <taxon>Bacteria</taxon>
        <taxon>Bacillati</taxon>
        <taxon>Actinomycetota</taxon>
        <taxon>Actinomycetes</taxon>
        <taxon>Mycobacteriales</taxon>
        <taxon>Mycobacteriaceae</taxon>
        <taxon>Mycobacteroides</taxon>
    </lineage>
</organism>
<gene>
    <name evidence="1" type="ORF">EJ571_06905</name>
</gene>
<reference evidence="1 2" key="1">
    <citation type="journal article" date="2019" name="Sci. Rep.">
        <title>Extended insight into the Mycobacterium chelonae-abscessus complex through whole genome sequencing of Mycobacterium salmoniphilum outbreak and Mycobacterium salmoniphilum-like strains.</title>
        <authorList>
            <person name="Behra P.R.K."/>
            <person name="Das S."/>
            <person name="Pettersson B.M.F."/>
            <person name="Shirreff L."/>
            <person name="DuCote T."/>
            <person name="Jacobsson K.G."/>
            <person name="Ennis D.G."/>
            <person name="Kirsebom L.A."/>
        </authorList>
    </citation>
    <scope>NUCLEOTIDE SEQUENCE [LARGE SCALE GENOMIC DNA]</scope>
    <source>
        <strain evidence="1 2">DSM 45524</strain>
    </source>
</reference>
<protein>
    <submittedName>
        <fullName evidence="1">Uncharacterized protein</fullName>
    </submittedName>
</protein>
<accession>A0A4R5PDQ2</accession>
<sequence>MSAWERRRFVWLNRLYMRCYFNGLRRVGLWFQFRAMDLQARAYRMRELARIGVGAMQAERVRAAFERGQDREIGADEYGRTVLAHVRGLPSWFTTAMAGVRFMTLLSCELACPIGPWGFETLARTWAPIDWGSLIDAHPEFLFVDREWLVQTSDMDWATVRAGYDYVIADGGAASLDVKLSVAPDGRICLWPLRLLVWSVSDLVTIDRVDQIINEDRRSRDVPYRPMYEADRAWRWDLPVNLADHHRSPIAAAEIGDLRW</sequence>
<dbReference type="Proteomes" id="UP000295627">
    <property type="component" value="Unassembled WGS sequence"/>
</dbReference>
<evidence type="ECO:0000313" key="2">
    <source>
        <dbReference type="Proteomes" id="UP000295627"/>
    </source>
</evidence>
<dbReference type="AlphaFoldDB" id="A0A4R5PDQ2"/>
<dbReference type="RefSeq" id="WP_133052543.1">
    <property type="nucleotide sequence ID" value="NZ_MAFQ01000014.1"/>
</dbReference>
<dbReference type="EMBL" id="RXLR01000013">
    <property type="protein sequence ID" value="TDH23180.1"/>
    <property type="molecule type" value="Genomic_DNA"/>
</dbReference>